<gene>
    <name evidence="1" type="ORF">Goarm_017531</name>
    <name evidence="2" type="ORF">Goarm_017532</name>
</gene>
<evidence type="ECO:0000313" key="2">
    <source>
        <dbReference type="EMBL" id="MBA0833202.1"/>
    </source>
</evidence>
<reference evidence="1 3" key="1">
    <citation type="journal article" date="2019" name="Genome Biol. Evol.">
        <title>Insights into the evolution of the New World diploid cottons (Gossypium, subgenus Houzingenia) based on genome sequencing.</title>
        <authorList>
            <person name="Grover C.E."/>
            <person name="Arick M.A. 2nd"/>
            <person name="Thrash A."/>
            <person name="Conover J.L."/>
            <person name="Sanders W.S."/>
            <person name="Peterson D.G."/>
            <person name="Frelichowski J.E."/>
            <person name="Scheffler J.A."/>
            <person name="Scheffler B.E."/>
            <person name="Wendel J.F."/>
        </authorList>
    </citation>
    <scope>NUCLEOTIDE SEQUENCE [LARGE SCALE GENOMIC DNA]</scope>
    <source>
        <strain evidence="1">6</strain>
        <tissue evidence="1">Leaf</tissue>
    </source>
</reference>
<name>A0A7J9JFM3_9ROSI</name>
<accession>A0A7J9JFM3</accession>
<evidence type="ECO:0000313" key="1">
    <source>
        <dbReference type="EMBL" id="MBA0833201.1"/>
    </source>
</evidence>
<evidence type="ECO:0000313" key="3">
    <source>
        <dbReference type="Proteomes" id="UP000593575"/>
    </source>
</evidence>
<sequence length="21" mass="2441">MRELNKLEVFEGWFSNVGDLG</sequence>
<comment type="caution">
    <text evidence="1">The sequence shown here is derived from an EMBL/GenBank/DDBJ whole genome shotgun (WGS) entry which is preliminary data.</text>
</comment>
<dbReference type="EMBL" id="JABFAE010000007">
    <property type="protein sequence ID" value="MBA0833201.1"/>
    <property type="molecule type" value="Genomic_DNA"/>
</dbReference>
<proteinExistence type="predicted"/>
<reference evidence="1" key="2">
    <citation type="submission" date="2020-04" db="EMBL/GenBank/DDBJ databases">
        <authorList>
            <person name="Grover C.E."/>
            <person name="Arick M.A. II"/>
            <person name="Thrash A."/>
            <person name="Conover J.L."/>
            <person name="Sanders W.S."/>
            <person name="Peterson D.G."/>
            <person name="Scheffler J.A."/>
            <person name="Scheffler B.E."/>
            <person name="Wendel J.F."/>
        </authorList>
    </citation>
    <scope>NUCLEOTIDE SEQUENCE</scope>
    <source>
        <strain evidence="1">6</strain>
        <tissue evidence="1">Leaf</tissue>
    </source>
</reference>
<protein>
    <submittedName>
        <fullName evidence="1">Uncharacterized protein</fullName>
    </submittedName>
</protein>
<dbReference type="Proteomes" id="UP000593575">
    <property type="component" value="Unassembled WGS sequence"/>
</dbReference>
<dbReference type="EMBL" id="JABFAE010000007">
    <property type="protein sequence ID" value="MBA0833202.1"/>
    <property type="molecule type" value="Genomic_DNA"/>
</dbReference>
<feature type="non-terminal residue" evidence="1">
    <location>
        <position position="21"/>
    </location>
</feature>
<keyword evidence="3" id="KW-1185">Reference proteome</keyword>
<dbReference type="AlphaFoldDB" id="A0A7J9JFM3"/>
<organism evidence="1 3">
    <name type="scientific">Gossypium armourianum</name>
    <dbReference type="NCBI Taxonomy" id="34283"/>
    <lineage>
        <taxon>Eukaryota</taxon>
        <taxon>Viridiplantae</taxon>
        <taxon>Streptophyta</taxon>
        <taxon>Embryophyta</taxon>
        <taxon>Tracheophyta</taxon>
        <taxon>Spermatophyta</taxon>
        <taxon>Magnoliopsida</taxon>
        <taxon>eudicotyledons</taxon>
        <taxon>Gunneridae</taxon>
        <taxon>Pentapetalae</taxon>
        <taxon>rosids</taxon>
        <taxon>malvids</taxon>
        <taxon>Malvales</taxon>
        <taxon>Malvaceae</taxon>
        <taxon>Malvoideae</taxon>
        <taxon>Gossypium</taxon>
    </lineage>
</organism>